<evidence type="ECO:0000256" key="5">
    <source>
        <dbReference type="ARBA" id="ARBA00022989"/>
    </source>
</evidence>
<dbReference type="RefSeq" id="WP_123043763.1">
    <property type="nucleotide sequence ID" value="NZ_CP033433.1"/>
</dbReference>
<dbReference type="InterPro" id="IPR000515">
    <property type="entry name" value="MetI-like"/>
</dbReference>
<evidence type="ECO:0000259" key="8">
    <source>
        <dbReference type="PROSITE" id="PS50928"/>
    </source>
</evidence>
<feature type="transmembrane region" description="Helical" evidence="7">
    <location>
        <begin position="208"/>
        <end position="228"/>
    </location>
</feature>
<feature type="transmembrane region" description="Helical" evidence="7">
    <location>
        <begin position="12"/>
        <end position="32"/>
    </location>
</feature>
<keyword evidence="10" id="KW-1185">Reference proteome</keyword>
<evidence type="ECO:0000256" key="4">
    <source>
        <dbReference type="ARBA" id="ARBA00022692"/>
    </source>
</evidence>
<evidence type="ECO:0000313" key="10">
    <source>
        <dbReference type="Proteomes" id="UP000269097"/>
    </source>
</evidence>
<protein>
    <submittedName>
        <fullName evidence="9">Sugar ABC transporter permease</fullName>
    </submittedName>
</protein>
<dbReference type="Proteomes" id="UP000269097">
    <property type="component" value="Chromosome"/>
</dbReference>
<dbReference type="PROSITE" id="PS50928">
    <property type="entry name" value="ABC_TM1"/>
    <property type="match status" value="1"/>
</dbReference>
<name>A0A3G3K5G1_9BACL</name>
<keyword evidence="3" id="KW-1003">Cell membrane</keyword>
<keyword evidence="5 7" id="KW-1133">Transmembrane helix</keyword>
<dbReference type="InterPro" id="IPR050809">
    <property type="entry name" value="UgpAE/MalFG_permease"/>
</dbReference>
<evidence type="ECO:0000256" key="2">
    <source>
        <dbReference type="ARBA" id="ARBA00022448"/>
    </source>
</evidence>
<feature type="domain" description="ABC transmembrane type-1" evidence="8">
    <location>
        <begin position="67"/>
        <end position="283"/>
    </location>
</feature>
<gene>
    <name evidence="9" type="ORF">EAV92_15725</name>
</gene>
<dbReference type="SUPFAM" id="SSF161098">
    <property type="entry name" value="MetI-like"/>
    <property type="match status" value="1"/>
</dbReference>
<organism evidence="9 10">
    <name type="scientific">Cohnella candidum</name>
    <dbReference type="NCBI Taxonomy" id="2674991"/>
    <lineage>
        <taxon>Bacteria</taxon>
        <taxon>Bacillati</taxon>
        <taxon>Bacillota</taxon>
        <taxon>Bacilli</taxon>
        <taxon>Bacillales</taxon>
        <taxon>Paenibacillaceae</taxon>
        <taxon>Cohnella</taxon>
    </lineage>
</organism>
<dbReference type="Gene3D" id="1.10.3720.10">
    <property type="entry name" value="MetI-like"/>
    <property type="match status" value="1"/>
</dbReference>
<keyword evidence="4 7" id="KW-0812">Transmembrane</keyword>
<dbReference type="KEGG" id="coh:EAV92_15725"/>
<dbReference type="EMBL" id="CP033433">
    <property type="protein sequence ID" value="AYQ75682.1"/>
    <property type="molecule type" value="Genomic_DNA"/>
</dbReference>
<dbReference type="PANTHER" id="PTHR43227">
    <property type="entry name" value="BLL4140 PROTEIN"/>
    <property type="match status" value="1"/>
</dbReference>
<reference evidence="9 10" key="1">
    <citation type="submission" date="2018-10" db="EMBL/GenBank/DDBJ databases">
        <title>Genome Sequence of Cohnella sp.</title>
        <authorList>
            <person name="Srinivasan S."/>
            <person name="Kim M.K."/>
        </authorList>
    </citation>
    <scope>NUCLEOTIDE SEQUENCE [LARGE SCALE GENOMIC DNA]</scope>
    <source>
        <strain evidence="9 10">18JY8-7</strain>
    </source>
</reference>
<dbReference type="GO" id="GO:0005886">
    <property type="term" value="C:plasma membrane"/>
    <property type="evidence" value="ECO:0007669"/>
    <property type="project" value="UniProtKB-SubCell"/>
</dbReference>
<comment type="subcellular location">
    <subcellularLocation>
        <location evidence="1 7">Cell membrane</location>
        <topology evidence="1 7">Multi-pass membrane protein</topology>
    </subcellularLocation>
</comment>
<sequence length="294" mass="33333">MTKFLYSSRIAPYVFVLPFILSFLIFFAYPVYATIVMSFQEVLPGQTHFIGLANYKDLWNDRFYAALWNSTRYTFWTLVVLIPLPMVLAVFLNGKRMIWSGFFRSALFIPTLTSVVVAGTIFRLVFGQLDQAVMNQFRHLFGFHTINWLAGSTTGMLVLVVLATWRFAGINIVYFLSALQNIPDELYEAAAIDGANAWNKFRRITLPLLKPVSIYVITISIYGGYAMFTESYMLWNGNHSPNDIGLTMVGYLFREGIETNNLGFGSAVGVTLLALTMAVNVVQLKFFGLFKKEE</sequence>
<dbReference type="Pfam" id="PF00528">
    <property type="entry name" value="BPD_transp_1"/>
    <property type="match status" value="1"/>
</dbReference>
<comment type="similarity">
    <text evidence="7">Belongs to the binding-protein-dependent transport system permease family.</text>
</comment>
<dbReference type="InterPro" id="IPR035906">
    <property type="entry name" value="MetI-like_sf"/>
</dbReference>
<keyword evidence="2 7" id="KW-0813">Transport</keyword>
<feature type="transmembrane region" description="Helical" evidence="7">
    <location>
        <begin position="106"/>
        <end position="126"/>
    </location>
</feature>
<evidence type="ECO:0000256" key="6">
    <source>
        <dbReference type="ARBA" id="ARBA00023136"/>
    </source>
</evidence>
<dbReference type="GO" id="GO:0055085">
    <property type="term" value="P:transmembrane transport"/>
    <property type="evidence" value="ECO:0007669"/>
    <property type="project" value="InterPro"/>
</dbReference>
<proteinExistence type="inferred from homology"/>
<feature type="transmembrane region" description="Helical" evidence="7">
    <location>
        <begin position="262"/>
        <end position="282"/>
    </location>
</feature>
<dbReference type="PANTHER" id="PTHR43227:SF7">
    <property type="entry name" value="ARABINOOLIGOSACCHARIDES TRANSPORT SYSTEM PERMEASE PROTEIN ARAP"/>
    <property type="match status" value="1"/>
</dbReference>
<dbReference type="AlphaFoldDB" id="A0A3G3K5G1"/>
<evidence type="ECO:0000256" key="3">
    <source>
        <dbReference type="ARBA" id="ARBA00022475"/>
    </source>
</evidence>
<keyword evidence="6 7" id="KW-0472">Membrane</keyword>
<evidence type="ECO:0000313" key="9">
    <source>
        <dbReference type="EMBL" id="AYQ75682.1"/>
    </source>
</evidence>
<feature type="transmembrane region" description="Helical" evidence="7">
    <location>
        <begin position="73"/>
        <end position="94"/>
    </location>
</feature>
<dbReference type="CDD" id="cd06261">
    <property type="entry name" value="TM_PBP2"/>
    <property type="match status" value="1"/>
</dbReference>
<evidence type="ECO:0000256" key="1">
    <source>
        <dbReference type="ARBA" id="ARBA00004651"/>
    </source>
</evidence>
<evidence type="ECO:0000256" key="7">
    <source>
        <dbReference type="RuleBase" id="RU363032"/>
    </source>
</evidence>
<accession>A0A3G3K5G1</accession>
<feature type="transmembrane region" description="Helical" evidence="7">
    <location>
        <begin position="146"/>
        <end position="168"/>
    </location>
</feature>